<reference evidence="2 3" key="1">
    <citation type="submission" date="2011-03" db="EMBL/GenBank/DDBJ databases">
        <authorList>
            <person name="Muzny D."/>
            <person name="Qin X."/>
            <person name="Deng J."/>
            <person name="Jiang H."/>
            <person name="Liu Y."/>
            <person name="Qu J."/>
            <person name="Song X.-Z."/>
            <person name="Zhang L."/>
            <person name="Thornton R."/>
            <person name="Coyle M."/>
            <person name="Francisco L."/>
            <person name="Jackson L."/>
            <person name="Javaid M."/>
            <person name="Korchina V."/>
            <person name="Kovar C."/>
            <person name="Mata R."/>
            <person name="Mathew T."/>
            <person name="Ngo R."/>
            <person name="Nguyen L."/>
            <person name="Nguyen N."/>
            <person name="Okwuonu G."/>
            <person name="Ongeri F."/>
            <person name="Pham C."/>
            <person name="Simmons D."/>
            <person name="Wilczek-Boney K."/>
            <person name="Hale W."/>
            <person name="Jakkamsetti A."/>
            <person name="Pham P."/>
            <person name="Ruth R."/>
            <person name="San Lucas F."/>
            <person name="Warren J."/>
            <person name="Zhang J."/>
            <person name="Zhao Z."/>
            <person name="Zhou C."/>
            <person name="Zhu D."/>
            <person name="Lee S."/>
            <person name="Bess C."/>
            <person name="Blankenburg K."/>
            <person name="Forbes L."/>
            <person name="Fu Q."/>
            <person name="Gubbala S."/>
            <person name="Hirani K."/>
            <person name="Jayaseelan J.C."/>
            <person name="Lara F."/>
            <person name="Munidasa M."/>
            <person name="Palculict T."/>
            <person name="Patil S."/>
            <person name="Pu L.-L."/>
            <person name="Saada N."/>
            <person name="Tang L."/>
            <person name="Weissenberger G."/>
            <person name="Zhu Y."/>
            <person name="Hemphill L."/>
            <person name="Shang Y."/>
            <person name="Youmans B."/>
            <person name="Ayvaz T."/>
            <person name="Ross M."/>
            <person name="Santibanez J."/>
            <person name="Aqrawi P."/>
            <person name="Gross S."/>
            <person name="Joshi V."/>
            <person name="Fowler G."/>
            <person name="Nazareth L."/>
            <person name="Reid J."/>
            <person name="Worley K."/>
            <person name="Petrosino J."/>
            <person name="Highlander S."/>
            <person name="Gibbs R."/>
        </authorList>
    </citation>
    <scope>NUCLEOTIDE SEQUENCE [LARGE SCALE GENOMIC DNA]</scope>
    <source>
        <strain evidence="2 3">SK355</strain>
    </source>
</reference>
<protein>
    <submittedName>
        <fullName evidence="2">Uncharacterized protein</fullName>
    </submittedName>
</protein>
<evidence type="ECO:0000313" key="3">
    <source>
        <dbReference type="Proteomes" id="UP000005589"/>
    </source>
</evidence>
<feature type="compositionally biased region" description="Low complexity" evidence="1">
    <location>
        <begin position="186"/>
        <end position="216"/>
    </location>
</feature>
<dbReference type="EMBL" id="AFFN01000003">
    <property type="protein sequence ID" value="EGJ43966.1"/>
    <property type="molecule type" value="Genomic_DNA"/>
</dbReference>
<dbReference type="HOGENOM" id="CLU_388791_0_0_9"/>
<dbReference type="eggNOG" id="ENOG5030CSZ">
    <property type="taxonomic scope" value="Bacteria"/>
</dbReference>
<evidence type="ECO:0000256" key="1">
    <source>
        <dbReference type="SAM" id="MobiDB-lite"/>
    </source>
</evidence>
<feature type="compositionally biased region" description="Acidic residues" evidence="1">
    <location>
        <begin position="110"/>
        <end position="121"/>
    </location>
</feature>
<dbReference type="Proteomes" id="UP000005589">
    <property type="component" value="Unassembled WGS sequence"/>
</dbReference>
<name>F3UMT7_STRSA</name>
<feature type="region of interest" description="Disordered" evidence="1">
    <location>
        <begin position="27"/>
        <end position="367"/>
    </location>
</feature>
<proteinExistence type="predicted"/>
<feature type="region of interest" description="Disordered" evidence="1">
    <location>
        <begin position="396"/>
        <end position="417"/>
    </location>
</feature>
<feature type="compositionally biased region" description="Low complexity" evidence="1">
    <location>
        <begin position="32"/>
        <end position="46"/>
    </location>
</feature>
<dbReference type="AlphaFoldDB" id="F3UMT7"/>
<organism evidence="2 3">
    <name type="scientific">Streptococcus sanguinis SK355</name>
    <dbReference type="NCBI Taxonomy" id="888816"/>
    <lineage>
        <taxon>Bacteria</taxon>
        <taxon>Bacillati</taxon>
        <taxon>Bacillota</taxon>
        <taxon>Bacilli</taxon>
        <taxon>Lactobacillales</taxon>
        <taxon>Streptococcaceae</taxon>
        <taxon>Streptococcus</taxon>
    </lineage>
</organism>
<accession>F3UMT7</accession>
<sequence length="607" mass="61478">MGVYEKTTTIFLILLISIFIGIGQVRADSSDSDSFSDSSSFSSSNDSDSDDDTSDDASSSDLGSGLSADADDLGHFSSDSDDNTSDDDASSDLGSGLSADADDLGHFSSDSDDDTSDDDSSSDLGSGLTVNPDSLGDFASDIPTIDSLDASANDGDNLTNLGNISAPVSTESSNPTTSTDEIMAGTPDAAVATAPTPLTDATNSVTTTDETTASSTPIDSANQTTESVDSASSDKPNLADSATESNTAASAGNGLTANPDSLGSFVSDKPADRTGSESSTDLGSGLTADADSLGSFISESDSTTEPVGSAGSDKPNLTDSATESSTAASAGNGLTANPDSLGSFVSDKPADRTGSESSADLGSGLTGDSNETFNVLGNDAWGNYSPLEADYTVSATNTTNTGERRNPNMWGTETGKPFSTPTTALGIVGEEVYDVFDGTFGKLAGVTFTELGTYVTPDPQPVPEEVLTPIGSLNYNIAQGTSPVLGTGVIRTSETGARYIGIIADNLTHNVANNVYIGLTGETLSGTDAVPDSSPLPESVGRIAIIANNIVGSKTDVEPLDVVIGTTGYNPITGEKEDRIPSLFGIIQGMRGGQKEGSEGASNSQKK</sequence>
<feature type="compositionally biased region" description="Polar residues" evidence="1">
    <location>
        <begin position="217"/>
        <end position="261"/>
    </location>
</feature>
<feature type="compositionally biased region" description="Low complexity" evidence="1">
    <location>
        <begin position="56"/>
        <end position="68"/>
    </location>
</feature>
<feature type="compositionally biased region" description="Acidic residues" evidence="1">
    <location>
        <begin position="79"/>
        <end position="90"/>
    </location>
</feature>
<gene>
    <name evidence="2" type="ORF">HMPREF9389_0145</name>
</gene>
<evidence type="ECO:0000313" key="2">
    <source>
        <dbReference type="EMBL" id="EGJ43966.1"/>
    </source>
</evidence>
<dbReference type="PATRIC" id="fig|888816.3.peg.141"/>
<dbReference type="STRING" id="888816.HMPREF9389_0145"/>
<comment type="caution">
    <text evidence="2">The sequence shown here is derived from an EMBL/GenBank/DDBJ whole genome shotgun (WGS) entry which is preliminary data.</text>
</comment>
<feature type="compositionally biased region" description="Polar residues" evidence="1">
    <location>
        <begin position="154"/>
        <end position="180"/>
    </location>
</feature>
<feature type="compositionally biased region" description="Low complexity" evidence="1">
    <location>
        <begin position="320"/>
        <end position="330"/>
    </location>
</feature>
<feature type="compositionally biased region" description="Polar residues" evidence="1">
    <location>
        <begin position="355"/>
        <end position="367"/>
    </location>
</feature>
<feature type="compositionally biased region" description="Polar residues" evidence="1">
    <location>
        <begin position="295"/>
        <end position="306"/>
    </location>
</feature>